<feature type="compositionally biased region" description="Basic residues" evidence="2">
    <location>
        <begin position="583"/>
        <end position="601"/>
    </location>
</feature>
<accession>A0ABY6EG95</accession>
<gene>
    <name evidence="5" type="ORF">N8I86_03355</name>
</gene>
<evidence type="ECO:0000256" key="2">
    <source>
        <dbReference type="SAM" id="MobiDB-lite"/>
    </source>
</evidence>
<evidence type="ECO:0000313" key="5">
    <source>
        <dbReference type="EMBL" id="UXY33850.1"/>
    </source>
</evidence>
<dbReference type="Proteomes" id="UP001060733">
    <property type="component" value="Chromosome"/>
</dbReference>
<feature type="region of interest" description="Disordered" evidence="2">
    <location>
        <begin position="262"/>
        <end position="551"/>
    </location>
</feature>
<evidence type="ECO:0000313" key="6">
    <source>
        <dbReference type="Proteomes" id="UP001060733"/>
    </source>
</evidence>
<evidence type="ECO:0000256" key="1">
    <source>
        <dbReference type="ARBA" id="ARBA00022801"/>
    </source>
</evidence>
<dbReference type="InterPro" id="IPR052016">
    <property type="entry name" value="Bact_Sigma-Reg"/>
</dbReference>
<proteinExistence type="predicted"/>
<name>A0ABY6EG95_9ACTN</name>
<protein>
    <submittedName>
        <fullName evidence="5">SpoIIE family protein phosphatase</fullName>
    </submittedName>
</protein>
<sequence>MQGVRVSAITARIARAGCAEAARATVAAGLTWQTCAVLLHTHDPYAGAVAALLVVETTVVRTVGAALRYGAGCLLGVLVAVPGALYTEPAMLGLGFVVFASVLLARQGFLGHHGLHVPTTALITYALVRGRHSGELTSHLAEIVVGIAFGLACSALLWPTVRVRSAERALEDLRVLIARHLDGLADAAVRRERPRQVLGTTWEDDLDTALARARATVDEAHESMRWNVRPTARRRRWHLDRRVLETLTDVAGRVAATGRLLDSHPSAAGVPSPASATSATDAGLDPGHGHGGVTGRTSDSPGGVRTATPEPVPGGPASVQGHVSPSPGPGEAAAPERVPRSPGPVQGHVSPSPGPGEAAAPERVPGSPGPFQGHAPPSPGPGEAATPEPVPGSPGPVQGHVSPSPGPRKAAAPERVPGSPGPGVAAAPGSVGPGGLGAAHAGDPARRHPVPAPGPGHPGSGNTGAAENAGAWRVPGSPAPAEGPPSPGIPGEAAAAGSTGPVHGDRASAGCPGRGEPVTAGPRDPHPAPPRHPAALGRFGPGHPAVAGAHGTGDVLAERVRAAAADGRAVRLLLPGRAAAPRAARRAAGRGPARRSRRRADGRRCRGPASAAPSGPGPDPPLRTGARPTGPARPAPSDVHSPTALTATMTSHTRIPGPTHPETTDARHPAGPPAHARRPGARTRAHRVAAVRALPAAAPVLLMVVVALTDLLTPDWLHVSPVMAAVPVLAAVLLPWRPTAVLAGAAVGVTALLQWDAGQCGRPDSDVVLGTLLVVGLTSLAACSLRQRRERQLHQVRSVAETAQRALMHPLPRRLGALALRGVYLPAESEARIGGDFYEALHTPFGPRVLMGDVRGKGLPAVGASAALLGAFRELAHREPSLTTVAEQLDERARRQIAAVDGTPDDRMGDGTSALFTERFATALLVEFPPGEDLARIVHCGHPEPYVVHAGEVRPFEPEVPGAPLGLGDLLGARPVAETVPFVPGDRLVLYTDGFIEARDRRGRFYDLAAHLPTHAARPLEAMVTGLRRSLLHHVHGDLDDDAALVAVERLPEP</sequence>
<feature type="compositionally biased region" description="Low complexity" evidence="2">
    <location>
        <begin position="323"/>
        <end position="336"/>
    </location>
</feature>
<dbReference type="EMBL" id="CP106795">
    <property type="protein sequence ID" value="UXY33850.1"/>
    <property type="molecule type" value="Genomic_DNA"/>
</dbReference>
<dbReference type="SMART" id="SM00331">
    <property type="entry name" value="PP2C_SIG"/>
    <property type="match status" value="1"/>
</dbReference>
<feature type="compositionally biased region" description="Polar residues" evidence="2">
    <location>
        <begin position="643"/>
        <end position="653"/>
    </location>
</feature>
<dbReference type="PANTHER" id="PTHR43156">
    <property type="entry name" value="STAGE II SPORULATION PROTEIN E-RELATED"/>
    <property type="match status" value="1"/>
</dbReference>
<feature type="compositionally biased region" description="Low complexity" evidence="2">
    <location>
        <begin position="541"/>
        <end position="551"/>
    </location>
</feature>
<feature type="domain" description="PPM-type phosphatase" evidence="4">
    <location>
        <begin position="818"/>
        <end position="1050"/>
    </location>
</feature>
<keyword evidence="3" id="KW-0812">Transmembrane</keyword>
<evidence type="ECO:0000259" key="4">
    <source>
        <dbReference type="SMART" id="SM00331"/>
    </source>
</evidence>
<keyword evidence="6" id="KW-1185">Reference proteome</keyword>
<feature type="region of interest" description="Disordered" evidence="2">
    <location>
        <begin position="578"/>
        <end position="684"/>
    </location>
</feature>
<dbReference type="InterPro" id="IPR036457">
    <property type="entry name" value="PPM-type-like_dom_sf"/>
</dbReference>
<dbReference type="Pfam" id="PF07228">
    <property type="entry name" value="SpoIIE"/>
    <property type="match status" value="1"/>
</dbReference>
<feature type="compositionally biased region" description="Low complexity" evidence="2">
    <location>
        <begin position="489"/>
        <end position="498"/>
    </location>
</feature>
<dbReference type="Gene3D" id="3.60.40.10">
    <property type="entry name" value="PPM-type phosphatase domain"/>
    <property type="match status" value="1"/>
</dbReference>
<dbReference type="PANTHER" id="PTHR43156:SF2">
    <property type="entry name" value="STAGE II SPORULATION PROTEIN E"/>
    <property type="match status" value="1"/>
</dbReference>
<keyword evidence="3" id="KW-1133">Transmembrane helix</keyword>
<feature type="compositionally biased region" description="Basic residues" evidence="2">
    <location>
        <begin position="675"/>
        <end position="684"/>
    </location>
</feature>
<dbReference type="RefSeq" id="WP_263277055.1">
    <property type="nucleotide sequence ID" value="NZ_CP106795.1"/>
</dbReference>
<reference evidence="5" key="1">
    <citation type="submission" date="2022-10" db="EMBL/GenBank/DDBJ databases">
        <authorList>
            <person name="Mo P."/>
        </authorList>
    </citation>
    <scope>NUCLEOTIDE SEQUENCE</scope>
    <source>
        <strain evidence="5">HUAS 14-6</strain>
    </source>
</reference>
<feature type="compositionally biased region" description="Low complexity" evidence="2">
    <location>
        <begin position="416"/>
        <end position="430"/>
    </location>
</feature>
<feature type="compositionally biased region" description="Pro residues" evidence="2">
    <location>
        <begin position="477"/>
        <end position="488"/>
    </location>
</feature>
<organism evidence="5 6">
    <name type="scientific">Streptomyces albidocamelliae</name>
    <dbReference type="NCBI Taxonomy" id="2981135"/>
    <lineage>
        <taxon>Bacteria</taxon>
        <taxon>Bacillati</taxon>
        <taxon>Actinomycetota</taxon>
        <taxon>Actinomycetes</taxon>
        <taxon>Kitasatosporales</taxon>
        <taxon>Streptomycetaceae</taxon>
        <taxon>Streptomyces</taxon>
    </lineage>
</organism>
<keyword evidence="3" id="KW-0472">Membrane</keyword>
<keyword evidence="1" id="KW-0378">Hydrolase</keyword>
<evidence type="ECO:0000256" key="3">
    <source>
        <dbReference type="SAM" id="Phobius"/>
    </source>
</evidence>
<feature type="compositionally biased region" description="Low complexity" evidence="2">
    <location>
        <begin position="623"/>
        <end position="636"/>
    </location>
</feature>
<dbReference type="InterPro" id="IPR001932">
    <property type="entry name" value="PPM-type_phosphatase-like_dom"/>
</dbReference>
<feature type="transmembrane region" description="Helical" evidence="3">
    <location>
        <begin position="66"/>
        <end position="85"/>
    </location>
</feature>
<feature type="compositionally biased region" description="Low complexity" evidence="2">
    <location>
        <begin position="263"/>
        <end position="279"/>
    </location>
</feature>